<sequence length="110" mass="12315">MRTEHMRETSLACLLDLGLKSHSRATRSHSVPGDDSSMSFTKASSAALLFACLLYCLFFPLCFLLPRIGIKGFQAFHLLFSPFADTFSDFRSTPRAEAARGVEETRKQYS</sequence>
<dbReference type="AlphaFoldDB" id="A0A8C9GUG1"/>
<organism evidence="2 3">
    <name type="scientific">Piliocolobus tephrosceles</name>
    <name type="common">Ugandan red Colobus</name>
    <dbReference type="NCBI Taxonomy" id="591936"/>
    <lineage>
        <taxon>Eukaryota</taxon>
        <taxon>Metazoa</taxon>
        <taxon>Chordata</taxon>
        <taxon>Craniata</taxon>
        <taxon>Vertebrata</taxon>
        <taxon>Euteleostomi</taxon>
        <taxon>Mammalia</taxon>
        <taxon>Eutheria</taxon>
        <taxon>Euarchontoglires</taxon>
        <taxon>Primates</taxon>
        <taxon>Haplorrhini</taxon>
        <taxon>Catarrhini</taxon>
        <taxon>Cercopithecidae</taxon>
        <taxon>Colobinae</taxon>
        <taxon>Piliocolobus</taxon>
    </lineage>
</organism>
<keyword evidence="1" id="KW-0472">Membrane</keyword>
<evidence type="ECO:0000313" key="2">
    <source>
        <dbReference type="Ensembl" id="ENSPTEP00000009984.1"/>
    </source>
</evidence>
<proteinExistence type="predicted"/>
<accession>A0A8C9GUG1</accession>
<keyword evidence="1" id="KW-1133">Transmembrane helix</keyword>
<evidence type="ECO:0000313" key="3">
    <source>
        <dbReference type="Proteomes" id="UP000694416"/>
    </source>
</evidence>
<protein>
    <recommendedName>
        <fullName evidence="4">Transmembrane protein</fullName>
    </recommendedName>
</protein>
<evidence type="ECO:0008006" key="4">
    <source>
        <dbReference type="Google" id="ProtNLM"/>
    </source>
</evidence>
<keyword evidence="3" id="KW-1185">Reference proteome</keyword>
<reference evidence="2" key="1">
    <citation type="submission" date="2025-08" db="UniProtKB">
        <authorList>
            <consortium name="Ensembl"/>
        </authorList>
    </citation>
    <scope>IDENTIFICATION</scope>
</reference>
<reference evidence="2" key="2">
    <citation type="submission" date="2025-09" db="UniProtKB">
        <authorList>
            <consortium name="Ensembl"/>
        </authorList>
    </citation>
    <scope>IDENTIFICATION</scope>
</reference>
<evidence type="ECO:0000256" key="1">
    <source>
        <dbReference type="SAM" id="Phobius"/>
    </source>
</evidence>
<feature type="transmembrane region" description="Helical" evidence="1">
    <location>
        <begin position="47"/>
        <end position="65"/>
    </location>
</feature>
<name>A0A8C9GUG1_9PRIM</name>
<keyword evidence="1" id="KW-0812">Transmembrane</keyword>
<dbReference type="Ensembl" id="ENSPTET00000015177.1">
    <property type="protein sequence ID" value="ENSPTEP00000009984.1"/>
    <property type="gene ID" value="ENSPTEG00000011335.1"/>
</dbReference>
<dbReference type="Proteomes" id="UP000694416">
    <property type="component" value="Unplaced"/>
</dbReference>